<dbReference type="Pfam" id="PF04028">
    <property type="entry name" value="DUF374"/>
    <property type="match status" value="1"/>
</dbReference>
<keyword evidence="2" id="KW-0012">Acyltransferase</keyword>
<organism evidence="2">
    <name type="scientific">Singulisphaera sp. Ch08</name>
    <dbReference type="NCBI Taxonomy" id="3120278"/>
    <lineage>
        <taxon>Bacteria</taxon>
        <taxon>Pseudomonadati</taxon>
        <taxon>Planctomycetota</taxon>
        <taxon>Planctomycetia</taxon>
        <taxon>Isosphaerales</taxon>
        <taxon>Isosphaeraceae</taxon>
        <taxon>Singulisphaera</taxon>
    </lineage>
</organism>
<dbReference type="AlphaFoldDB" id="A0AAU7CCS0"/>
<dbReference type="CDD" id="cd07983">
    <property type="entry name" value="LPLAT_DUF374-like"/>
    <property type="match status" value="1"/>
</dbReference>
<reference evidence="2" key="1">
    <citation type="submission" date="2024-05" db="EMBL/GenBank/DDBJ databases">
        <title>Planctomycetes of the genus Singulisphaera possess chitinolytic capabilities.</title>
        <authorList>
            <person name="Ivanova A."/>
        </authorList>
    </citation>
    <scope>NUCLEOTIDE SEQUENCE</scope>
    <source>
        <strain evidence="2">Ch08T</strain>
    </source>
</reference>
<gene>
    <name evidence="2" type="ORF">V5E97_29850</name>
</gene>
<dbReference type="RefSeq" id="WP_406695247.1">
    <property type="nucleotide sequence ID" value="NZ_CP155447.1"/>
</dbReference>
<evidence type="ECO:0000313" key="2">
    <source>
        <dbReference type="EMBL" id="XBH02506.1"/>
    </source>
</evidence>
<dbReference type="EMBL" id="CP155447">
    <property type="protein sequence ID" value="XBH02506.1"/>
    <property type="molecule type" value="Genomic_DNA"/>
</dbReference>
<dbReference type="GO" id="GO:0016746">
    <property type="term" value="F:acyltransferase activity"/>
    <property type="evidence" value="ECO:0007669"/>
    <property type="project" value="UniProtKB-KW"/>
</dbReference>
<dbReference type="InterPro" id="IPR007172">
    <property type="entry name" value="DUF374"/>
</dbReference>
<evidence type="ECO:0000259" key="1">
    <source>
        <dbReference type="Pfam" id="PF04028"/>
    </source>
</evidence>
<feature type="domain" description="DUF374" evidence="1">
    <location>
        <begin position="64"/>
        <end position="131"/>
    </location>
</feature>
<sequence>MKIQHPLLVRAIGVTGAWTVRRLVGTCPFHFRYADPTLNPEYARRTGQRYIYAFFHEVMLFPAYYWAWPEMQILISDHRDGELITQVVKRLGFGVVRGSTTRGGARALREMTNRVDRGHLCVTPDGPKGPRRHVHQGLAYLASRTGLPIVGVGMAFRAPWRAKSWDRFAVPRPYQPAACVVPEAVHVPPDADRETIEACRQEVERQMQRCTLEAEAWVEHL</sequence>
<proteinExistence type="predicted"/>
<name>A0AAU7CCS0_9BACT</name>
<keyword evidence="2" id="KW-0808">Transferase</keyword>
<protein>
    <submittedName>
        <fullName evidence="2">Lysophospholipid acyltransferase family protein</fullName>
    </submittedName>
</protein>
<accession>A0AAU7CCS0</accession>